<comment type="caution">
    <text evidence="1">The sequence shown here is derived from an EMBL/GenBank/DDBJ whole genome shotgun (WGS) entry which is preliminary data.</text>
</comment>
<gene>
    <name evidence="1" type="ORF">PVAP13_2KG212591</name>
</gene>
<name>A0A8T0W5R6_PANVG</name>
<dbReference type="Proteomes" id="UP000823388">
    <property type="component" value="Chromosome 2K"/>
</dbReference>
<dbReference type="EMBL" id="CM029039">
    <property type="protein sequence ID" value="KAG2642755.1"/>
    <property type="molecule type" value="Genomic_DNA"/>
</dbReference>
<evidence type="ECO:0000313" key="2">
    <source>
        <dbReference type="Proteomes" id="UP000823388"/>
    </source>
</evidence>
<accession>A0A8T0W5R6</accession>
<proteinExistence type="predicted"/>
<reference evidence="1 2" key="1">
    <citation type="submission" date="2020-05" db="EMBL/GenBank/DDBJ databases">
        <title>WGS assembly of Panicum virgatum.</title>
        <authorList>
            <person name="Lovell J.T."/>
            <person name="Jenkins J."/>
            <person name="Shu S."/>
            <person name="Juenger T.E."/>
            <person name="Schmutz J."/>
        </authorList>
    </citation>
    <scope>NUCLEOTIDE SEQUENCE [LARGE SCALE GENOMIC DNA]</scope>
    <source>
        <strain evidence="2">cv. AP13</strain>
    </source>
</reference>
<organism evidence="1 2">
    <name type="scientific">Panicum virgatum</name>
    <name type="common">Blackwell switchgrass</name>
    <dbReference type="NCBI Taxonomy" id="38727"/>
    <lineage>
        <taxon>Eukaryota</taxon>
        <taxon>Viridiplantae</taxon>
        <taxon>Streptophyta</taxon>
        <taxon>Embryophyta</taxon>
        <taxon>Tracheophyta</taxon>
        <taxon>Spermatophyta</taxon>
        <taxon>Magnoliopsida</taxon>
        <taxon>Liliopsida</taxon>
        <taxon>Poales</taxon>
        <taxon>Poaceae</taxon>
        <taxon>PACMAD clade</taxon>
        <taxon>Panicoideae</taxon>
        <taxon>Panicodae</taxon>
        <taxon>Paniceae</taxon>
        <taxon>Panicinae</taxon>
        <taxon>Panicum</taxon>
        <taxon>Panicum sect. Hiantes</taxon>
    </lineage>
</organism>
<sequence length="80" mass="8551">MPASPMFLLGLLRLQDRTRTEAAAISLTAGVHVGNSSKCPWRHGRYCDIIMEASAGSKGGISIFLVFCSLINVFPPGMAI</sequence>
<dbReference type="AlphaFoldDB" id="A0A8T0W5R6"/>
<evidence type="ECO:0000313" key="1">
    <source>
        <dbReference type="EMBL" id="KAG2642755.1"/>
    </source>
</evidence>
<protein>
    <submittedName>
        <fullName evidence="1">Uncharacterized protein</fullName>
    </submittedName>
</protein>
<keyword evidence="2" id="KW-1185">Reference proteome</keyword>